<gene>
    <name evidence="1" type="ORF">OUZ56_026340</name>
</gene>
<dbReference type="Proteomes" id="UP001234178">
    <property type="component" value="Unassembled WGS sequence"/>
</dbReference>
<reference evidence="1 2" key="1">
    <citation type="journal article" date="2023" name="Nucleic Acids Res.">
        <title>The hologenome of Daphnia magna reveals possible DNA methylation and microbiome-mediated evolution of the host genome.</title>
        <authorList>
            <person name="Chaturvedi A."/>
            <person name="Li X."/>
            <person name="Dhandapani V."/>
            <person name="Marshall H."/>
            <person name="Kissane S."/>
            <person name="Cuenca-Cambronero M."/>
            <person name="Asole G."/>
            <person name="Calvet F."/>
            <person name="Ruiz-Romero M."/>
            <person name="Marangio P."/>
            <person name="Guigo R."/>
            <person name="Rago D."/>
            <person name="Mirbahai L."/>
            <person name="Eastwood N."/>
            <person name="Colbourne J.K."/>
            <person name="Zhou J."/>
            <person name="Mallon E."/>
            <person name="Orsini L."/>
        </authorList>
    </citation>
    <scope>NUCLEOTIDE SEQUENCE [LARGE SCALE GENOMIC DNA]</scope>
    <source>
        <strain evidence="1">LRV0_1</strain>
    </source>
</reference>
<keyword evidence="2" id="KW-1185">Reference proteome</keyword>
<organism evidence="1 2">
    <name type="scientific">Daphnia magna</name>
    <dbReference type="NCBI Taxonomy" id="35525"/>
    <lineage>
        <taxon>Eukaryota</taxon>
        <taxon>Metazoa</taxon>
        <taxon>Ecdysozoa</taxon>
        <taxon>Arthropoda</taxon>
        <taxon>Crustacea</taxon>
        <taxon>Branchiopoda</taxon>
        <taxon>Diplostraca</taxon>
        <taxon>Cladocera</taxon>
        <taxon>Anomopoda</taxon>
        <taxon>Daphniidae</taxon>
        <taxon>Daphnia</taxon>
    </lineage>
</organism>
<proteinExistence type="predicted"/>
<sequence>MIQQHHSEANPARSRGCILFYQQYSSLNSKGDHYNREISTISVANGQAIATITINVATAIEVDNVEEVEEAVGVAE</sequence>
<accession>A0ABQ9ZLH6</accession>
<evidence type="ECO:0000313" key="1">
    <source>
        <dbReference type="EMBL" id="KAK4013787.1"/>
    </source>
</evidence>
<evidence type="ECO:0000313" key="2">
    <source>
        <dbReference type="Proteomes" id="UP001234178"/>
    </source>
</evidence>
<protein>
    <submittedName>
        <fullName evidence="1">Uncharacterized protein</fullName>
    </submittedName>
</protein>
<comment type="caution">
    <text evidence="1">The sequence shown here is derived from an EMBL/GenBank/DDBJ whole genome shotgun (WGS) entry which is preliminary data.</text>
</comment>
<name>A0ABQ9ZLH6_9CRUS</name>
<dbReference type="EMBL" id="JAOYFB010000004">
    <property type="protein sequence ID" value="KAK4013787.1"/>
    <property type="molecule type" value="Genomic_DNA"/>
</dbReference>